<dbReference type="Pfam" id="PF01790">
    <property type="entry name" value="LGT"/>
    <property type="match status" value="1"/>
</dbReference>
<comment type="function">
    <text evidence="7">Catalyzes the transfer of the diacylglyceryl group from phosphatidylglycerol to the sulfhydryl group of the N-terminal cysteine of a prolipoprotein, the first step in the formation of mature lipoproteins.</text>
</comment>
<dbReference type="NCBIfam" id="TIGR00544">
    <property type="entry name" value="lgt"/>
    <property type="match status" value="1"/>
</dbReference>
<comment type="catalytic activity">
    <reaction evidence="7">
        <text>L-cysteinyl-[prolipoprotein] + a 1,2-diacyl-sn-glycero-3-phospho-(1'-sn-glycerol) = an S-1,2-diacyl-sn-glyceryl-L-cysteinyl-[prolipoprotein] + sn-glycerol 1-phosphate + H(+)</text>
        <dbReference type="Rhea" id="RHEA:56712"/>
        <dbReference type="Rhea" id="RHEA-COMP:14679"/>
        <dbReference type="Rhea" id="RHEA-COMP:14680"/>
        <dbReference type="ChEBI" id="CHEBI:15378"/>
        <dbReference type="ChEBI" id="CHEBI:29950"/>
        <dbReference type="ChEBI" id="CHEBI:57685"/>
        <dbReference type="ChEBI" id="CHEBI:64716"/>
        <dbReference type="ChEBI" id="CHEBI:140658"/>
        <dbReference type="EC" id="2.5.1.145"/>
    </reaction>
</comment>
<dbReference type="Proteomes" id="UP000662904">
    <property type="component" value="Chromosome"/>
</dbReference>
<keyword evidence="5 7" id="KW-1133">Transmembrane helix</keyword>
<dbReference type="EC" id="2.5.1.145" evidence="7"/>
<dbReference type="GO" id="GO:0008961">
    <property type="term" value="F:phosphatidylglycerol-prolipoprotein diacylglyceryl transferase activity"/>
    <property type="evidence" value="ECO:0007669"/>
    <property type="project" value="UniProtKB-UniRule"/>
</dbReference>
<reference evidence="8" key="1">
    <citation type="submission" date="2020-07" db="EMBL/GenBank/DDBJ databases">
        <title>Koleobacter methoxysyntrophicus gen. nov., sp. nov., a novel anaerobic bacterium isolated from deep subsurface oil field and proposal of Koleobacterales ord. nov. in the phylum Firmicutes.</title>
        <authorList>
            <person name="Sakamoto S."/>
            <person name="Tamaki H."/>
        </authorList>
    </citation>
    <scope>NUCLEOTIDE SEQUENCE</scope>
    <source>
        <strain evidence="8">NRmbB1</strain>
    </source>
</reference>
<keyword evidence="4 7" id="KW-0812">Transmembrane</keyword>
<comment type="subcellular location">
    <subcellularLocation>
        <location evidence="7">Cell membrane</location>
        <topology evidence="7">Multi-pass membrane protein</topology>
    </subcellularLocation>
</comment>
<feature type="transmembrane region" description="Helical" evidence="7">
    <location>
        <begin position="222"/>
        <end position="244"/>
    </location>
</feature>
<evidence type="ECO:0000313" key="9">
    <source>
        <dbReference type="Proteomes" id="UP000662904"/>
    </source>
</evidence>
<dbReference type="GO" id="GO:0042158">
    <property type="term" value="P:lipoprotein biosynthetic process"/>
    <property type="evidence" value="ECO:0007669"/>
    <property type="project" value="UniProtKB-UniRule"/>
</dbReference>
<dbReference type="KEGG" id="kme:H0A61_00474"/>
<comment type="pathway">
    <text evidence="7">Protein modification; lipoprotein biosynthesis (diacylglyceryl transfer).</text>
</comment>
<dbReference type="GO" id="GO:0005886">
    <property type="term" value="C:plasma membrane"/>
    <property type="evidence" value="ECO:0007669"/>
    <property type="project" value="UniProtKB-SubCell"/>
</dbReference>
<protein>
    <recommendedName>
        <fullName evidence="7">Phosphatidylglycerol--prolipoprotein diacylglyceryl transferase</fullName>
        <ecNumber evidence="7">2.5.1.145</ecNumber>
    </recommendedName>
</protein>
<evidence type="ECO:0000256" key="3">
    <source>
        <dbReference type="ARBA" id="ARBA00022679"/>
    </source>
</evidence>
<feature type="transmembrane region" description="Helical" evidence="7">
    <location>
        <begin position="92"/>
        <end position="110"/>
    </location>
</feature>
<dbReference type="InterPro" id="IPR001640">
    <property type="entry name" value="Lgt"/>
</dbReference>
<feature type="transmembrane region" description="Helical" evidence="7">
    <location>
        <begin position="184"/>
        <end position="202"/>
    </location>
</feature>
<name>A0A8A0RKC1_9FIRM</name>
<sequence length="250" mass="28292">MLIEELNPVAFSIGPLKIYWYGIFMAVSFLIGAYYLKNKGKKYGISEDLLLNLVILVVISGVIGARIVFVAANFPHWFINNPLQVLKIYEGGLAWHGGLLGGLIAGYLYSRLHRMNFRLLCDLAVPGLAVGYIIVRIGNIFNHEVLGRMTQLGFGRWPSQPIASLIGVILLIRYFYVGKSKPPAGYQFWSFIFYHQLLRGVIEETIRENSLAALGYVNDYWGIGFFTMTHLITPPVLLLAYTIMRRVRRS</sequence>
<accession>A0A8A0RKC1</accession>
<evidence type="ECO:0000256" key="5">
    <source>
        <dbReference type="ARBA" id="ARBA00022989"/>
    </source>
</evidence>
<keyword evidence="3 7" id="KW-0808">Transferase</keyword>
<dbReference type="HAMAP" id="MF_01147">
    <property type="entry name" value="Lgt"/>
    <property type="match status" value="1"/>
</dbReference>
<feature type="transmembrane region" description="Helical" evidence="7">
    <location>
        <begin position="49"/>
        <end position="72"/>
    </location>
</feature>
<evidence type="ECO:0000313" key="8">
    <source>
        <dbReference type="EMBL" id="QSQ08154.1"/>
    </source>
</evidence>
<keyword evidence="9" id="KW-1185">Reference proteome</keyword>
<evidence type="ECO:0000256" key="6">
    <source>
        <dbReference type="ARBA" id="ARBA00023136"/>
    </source>
</evidence>
<keyword evidence="2 7" id="KW-1003">Cell membrane</keyword>
<gene>
    <name evidence="8" type="primary">lgt_1</name>
    <name evidence="7" type="synonym">lgt</name>
    <name evidence="8" type="ORF">H0A61_00474</name>
</gene>
<comment type="similarity">
    <text evidence="1 7">Belongs to the Lgt family.</text>
</comment>
<feature type="transmembrane region" description="Helical" evidence="7">
    <location>
        <begin position="18"/>
        <end position="37"/>
    </location>
</feature>
<dbReference type="UniPathway" id="UPA00664"/>
<keyword evidence="6 7" id="KW-0472">Membrane</keyword>
<feature type="transmembrane region" description="Helical" evidence="7">
    <location>
        <begin position="157"/>
        <end position="177"/>
    </location>
</feature>
<evidence type="ECO:0000256" key="4">
    <source>
        <dbReference type="ARBA" id="ARBA00022692"/>
    </source>
</evidence>
<feature type="transmembrane region" description="Helical" evidence="7">
    <location>
        <begin position="117"/>
        <end position="137"/>
    </location>
</feature>
<evidence type="ECO:0000256" key="7">
    <source>
        <dbReference type="HAMAP-Rule" id="MF_01147"/>
    </source>
</evidence>
<organism evidence="8 9">
    <name type="scientific">Koleobacter methoxysyntrophicus</name>
    <dbReference type="NCBI Taxonomy" id="2751313"/>
    <lineage>
        <taxon>Bacteria</taxon>
        <taxon>Bacillati</taxon>
        <taxon>Bacillota</taxon>
        <taxon>Clostridia</taxon>
        <taxon>Koleobacterales</taxon>
        <taxon>Koleobacteraceae</taxon>
        <taxon>Koleobacter</taxon>
    </lineage>
</organism>
<dbReference type="EMBL" id="CP059066">
    <property type="protein sequence ID" value="QSQ08154.1"/>
    <property type="molecule type" value="Genomic_DNA"/>
</dbReference>
<feature type="binding site" evidence="7">
    <location>
        <position position="136"/>
    </location>
    <ligand>
        <name>a 1,2-diacyl-sn-glycero-3-phospho-(1'-sn-glycerol)</name>
        <dbReference type="ChEBI" id="CHEBI:64716"/>
    </ligand>
</feature>
<proteinExistence type="inferred from homology"/>
<dbReference type="RefSeq" id="WP_206708387.1">
    <property type="nucleotide sequence ID" value="NZ_CP059066.1"/>
</dbReference>
<dbReference type="PANTHER" id="PTHR30589">
    <property type="entry name" value="PROLIPOPROTEIN DIACYLGLYCERYL TRANSFERASE"/>
    <property type="match status" value="1"/>
</dbReference>
<dbReference type="PANTHER" id="PTHR30589:SF0">
    <property type="entry name" value="PHOSPHATIDYLGLYCEROL--PROLIPOPROTEIN DIACYLGLYCERYL TRANSFERASE"/>
    <property type="match status" value="1"/>
</dbReference>
<evidence type="ECO:0000256" key="1">
    <source>
        <dbReference type="ARBA" id="ARBA00007150"/>
    </source>
</evidence>
<dbReference type="AlphaFoldDB" id="A0A8A0RKC1"/>
<keyword evidence="8" id="KW-0328">Glycosyltransferase</keyword>
<evidence type="ECO:0000256" key="2">
    <source>
        <dbReference type="ARBA" id="ARBA00022475"/>
    </source>
</evidence>